<dbReference type="Gene3D" id="1.10.10.160">
    <property type="match status" value="1"/>
</dbReference>
<dbReference type="GO" id="GO:0003677">
    <property type="term" value="F:DNA binding"/>
    <property type="evidence" value="ECO:0007669"/>
    <property type="project" value="InterPro"/>
</dbReference>
<dbReference type="Gene3D" id="1.10.486.10">
    <property type="entry name" value="PCRA, domain 4"/>
    <property type="match status" value="1"/>
</dbReference>
<name>A0A7V4DDS8_9BACT</name>
<dbReference type="EC" id="5.6.2.4" evidence="8"/>
<comment type="caution">
    <text evidence="13">The sequence shown here is derived from an EMBL/GenBank/DDBJ whole genome shotgun (WGS) entry which is preliminary data.</text>
</comment>
<evidence type="ECO:0000256" key="7">
    <source>
        <dbReference type="ARBA" id="ARBA00034617"/>
    </source>
</evidence>
<dbReference type="GO" id="GO:0043138">
    <property type="term" value="F:3'-5' DNA helicase activity"/>
    <property type="evidence" value="ECO:0007669"/>
    <property type="project" value="UniProtKB-EC"/>
</dbReference>
<comment type="catalytic activity">
    <reaction evidence="9">
        <text>ATP + H2O = ADP + phosphate + H(+)</text>
        <dbReference type="Rhea" id="RHEA:13065"/>
        <dbReference type="ChEBI" id="CHEBI:15377"/>
        <dbReference type="ChEBI" id="CHEBI:15378"/>
        <dbReference type="ChEBI" id="CHEBI:30616"/>
        <dbReference type="ChEBI" id="CHEBI:43474"/>
        <dbReference type="ChEBI" id="CHEBI:456216"/>
        <dbReference type="EC" id="5.6.2.4"/>
    </reaction>
</comment>
<keyword evidence="2 10" id="KW-0547">Nucleotide-binding</keyword>
<evidence type="ECO:0000256" key="9">
    <source>
        <dbReference type="ARBA" id="ARBA00048988"/>
    </source>
</evidence>
<sequence length="652" mass="75685">MRLSNFRVDYERELNEEQKQVVFAGEGPMLVIAGAGSGKTRTVTYRVAYLIEQGVPPESILLATFTNKAAREMLHRVECLLGVDMSRLFGGTFHHIGNLILRREAKKIGYEPNYTILDREDQKDLLAVCVEELGVDPTRRRFPQPEVLLNVITLSRNTLKSLEDILDRYYPQFLEWASHIAHLFVLYQERKKRLNVMDYDDLLVYFFELLRSDERTRRRYGELFRHILVDEYQDTNLLQAEIVDLLAGVHRNLLVVGDDAQSIYAFRGAHFANILDFPKRYPDCKIYKLETNYRSTPEILRLANEVIAFNTRQFHKVLRPVRTSGEKPRVVALRDVLEQADFVATKILELRERGYALNDMAVLYRAHYQSMEIQMELTRRGIPFEVRSGLRFFERAHIRDVLAHLRIIVNPYDEISWKRVLRLYPGIGQKTAEIVWQVVREAEDPIFALERPDVLLALPASGRGSVEGVRRLLVRLEDLEKDPALAIETVLDGGYREYLTSRYPDARERLEDLEELARFASRYASLESFLSELALLGEMEAETVVAGAPQDERVILSTIHQAKGLEWACVFVVWLCEGAFPSPQSLNEEEDLEEERRLFYVACTRAKDHLFLCYPIMAERGRGRTILRKPSRFLEEISPSLYDRYRLLGRGY</sequence>
<dbReference type="PANTHER" id="PTHR11070:SF3">
    <property type="entry name" value="DNA 3'-5' HELICASE"/>
    <property type="match status" value="1"/>
</dbReference>
<dbReference type="PROSITE" id="PS51198">
    <property type="entry name" value="UVRD_HELICASE_ATP_BIND"/>
    <property type="match status" value="1"/>
</dbReference>
<dbReference type="PANTHER" id="PTHR11070">
    <property type="entry name" value="UVRD / RECB / PCRA DNA HELICASE FAMILY MEMBER"/>
    <property type="match status" value="1"/>
</dbReference>
<evidence type="ECO:0000256" key="8">
    <source>
        <dbReference type="ARBA" id="ARBA00034808"/>
    </source>
</evidence>
<reference evidence="13" key="1">
    <citation type="journal article" date="2020" name="mSystems">
        <title>Genome- and Community-Level Interaction Insights into Carbon Utilization and Element Cycling Functions of Hydrothermarchaeota in Hydrothermal Sediment.</title>
        <authorList>
            <person name="Zhou Z."/>
            <person name="Liu Y."/>
            <person name="Xu W."/>
            <person name="Pan J."/>
            <person name="Luo Z.H."/>
            <person name="Li M."/>
        </authorList>
    </citation>
    <scope>NUCLEOTIDE SEQUENCE [LARGE SCALE GENOMIC DNA]</scope>
    <source>
        <strain evidence="13">SpSt-747</strain>
    </source>
</reference>
<evidence type="ECO:0000256" key="6">
    <source>
        <dbReference type="ARBA" id="ARBA00023235"/>
    </source>
</evidence>
<dbReference type="InterPro" id="IPR027417">
    <property type="entry name" value="P-loop_NTPase"/>
</dbReference>
<dbReference type="GO" id="GO:0005524">
    <property type="term" value="F:ATP binding"/>
    <property type="evidence" value="ECO:0007669"/>
    <property type="project" value="UniProtKB-UniRule"/>
</dbReference>
<feature type="domain" description="UvrD-like helicase C-terminal" evidence="12">
    <location>
        <begin position="297"/>
        <end position="564"/>
    </location>
</feature>
<keyword evidence="3 10" id="KW-0378">Hydrolase</keyword>
<dbReference type="GO" id="GO:0000725">
    <property type="term" value="P:recombinational repair"/>
    <property type="evidence" value="ECO:0007669"/>
    <property type="project" value="TreeGrafter"/>
</dbReference>
<evidence type="ECO:0000256" key="10">
    <source>
        <dbReference type="PROSITE-ProRule" id="PRU00560"/>
    </source>
</evidence>
<organism evidence="13">
    <name type="scientific">Candidatus Caldatribacterium californiense</name>
    <dbReference type="NCBI Taxonomy" id="1454726"/>
    <lineage>
        <taxon>Bacteria</taxon>
        <taxon>Pseudomonadati</taxon>
        <taxon>Atribacterota</taxon>
        <taxon>Atribacteria</taxon>
        <taxon>Atribacterales</taxon>
        <taxon>Candidatus Caldatribacteriaceae</taxon>
        <taxon>Candidatus Caldatribacterium</taxon>
    </lineage>
</organism>
<keyword evidence="5 10" id="KW-0067">ATP-binding</keyword>
<evidence type="ECO:0000256" key="2">
    <source>
        <dbReference type="ARBA" id="ARBA00022741"/>
    </source>
</evidence>
<evidence type="ECO:0000313" key="13">
    <source>
        <dbReference type="EMBL" id="HGI30536.1"/>
    </source>
</evidence>
<dbReference type="GO" id="GO:0005829">
    <property type="term" value="C:cytosol"/>
    <property type="evidence" value="ECO:0007669"/>
    <property type="project" value="TreeGrafter"/>
</dbReference>
<evidence type="ECO:0000256" key="5">
    <source>
        <dbReference type="ARBA" id="ARBA00022840"/>
    </source>
</evidence>
<dbReference type="InterPro" id="IPR014017">
    <property type="entry name" value="DNA_helicase_UvrD-like_C"/>
</dbReference>
<dbReference type="EMBL" id="DTFV01000061">
    <property type="protein sequence ID" value="HGI30536.1"/>
    <property type="molecule type" value="Genomic_DNA"/>
</dbReference>
<protein>
    <recommendedName>
        <fullName evidence="8">DNA 3'-5' helicase</fullName>
        <ecNumber evidence="8">5.6.2.4</ecNumber>
    </recommendedName>
</protein>
<dbReference type="InterPro" id="IPR013986">
    <property type="entry name" value="DExx_box_DNA_helicase_dom_sf"/>
</dbReference>
<proteinExistence type="inferred from homology"/>
<dbReference type="Gene3D" id="3.40.50.300">
    <property type="entry name" value="P-loop containing nucleotide triphosphate hydrolases"/>
    <property type="match status" value="2"/>
</dbReference>
<dbReference type="PROSITE" id="PS51217">
    <property type="entry name" value="UVRD_HELICASE_CTER"/>
    <property type="match status" value="1"/>
</dbReference>
<keyword evidence="6" id="KW-0413">Isomerase</keyword>
<dbReference type="AlphaFoldDB" id="A0A7V4DDS8"/>
<feature type="binding site" evidence="10">
    <location>
        <begin position="33"/>
        <end position="40"/>
    </location>
    <ligand>
        <name>ATP</name>
        <dbReference type="ChEBI" id="CHEBI:30616"/>
    </ligand>
</feature>
<evidence type="ECO:0000256" key="3">
    <source>
        <dbReference type="ARBA" id="ARBA00022801"/>
    </source>
</evidence>
<evidence type="ECO:0000259" key="12">
    <source>
        <dbReference type="PROSITE" id="PS51217"/>
    </source>
</evidence>
<dbReference type="SUPFAM" id="SSF52540">
    <property type="entry name" value="P-loop containing nucleoside triphosphate hydrolases"/>
    <property type="match status" value="1"/>
</dbReference>
<evidence type="ECO:0000256" key="4">
    <source>
        <dbReference type="ARBA" id="ARBA00022806"/>
    </source>
</evidence>
<keyword evidence="4 10" id="KW-0347">Helicase</keyword>
<dbReference type="Pfam" id="PF00580">
    <property type="entry name" value="UvrD-helicase"/>
    <property type="match status" value="1"/>
</dbReference>
<dbReference type="GO" id="GO:0016787">
    <property type="term" value="F:hydrolase activity"/>
    <property type="evidence" value="ECO:0007669"/>
    <property type="project" value="UniProtKB-UniRule"/>
</dbReference>
<dbReference type="CDD" id="cd17932">
    <property type="entry name" value="DEXQc_UvrD"/>
    <property type="match status" value="1"/>
</dbReference>
<dbReference type="InterPro" id="IPR014016">
    <property type="entry name" value="UvrD-like_ATP-bd"/>
</dbReference>
<gene>
    <name evidence="13" type="ORF">ENV30_04405</name>
</gene>
<dbReference type="InterPro" id="IPR000212">
    <property type="entry name" value="DNA_helicase_UvrD/REP"/>
</dbReference>
<accession>A0A7V4DDS8</accession>
<evidence type="ECO:0000259" key="11">
    <source>
        <dbReference type="PROSITE" id="PS51198"/>
    </source>
</evidence>
<comment type="similarity">
    <text evidence="1">Belongs to the helicase family. UvrD subfamily.</text>
</comment>
<dbReference type="Pfam" id="PF13361">
    <property type="entry name" value="UvrD_C"/>
    <property type="match status" value="2"/>
</dbReference>
<feature type="domain" description="UvrD-like helicase ATP-binding" evidence="11">
    <location>
        <begin position="12"/>
        <end position="296"/>
    </location>
</feature>
<comment type="catalytic activity">
    <reaction evidence="7">
        <text>Couples ATP hydrolysis with the unwinding of duplex DNA by translocating in the 3'-5' direction.</text>
        <dbReference type="EC" id="5.6.2.4"/>
    </reaction>
</comment>
<evidence type="ECO:0000256" key="1">
    <source>
        <dbReference type="ARBA" id="ARBA00009922"/>
    </source>
</evidence>